<dbReference type="CDD" id="cd02042">
    <property type="entry name" value="ParAB_family"/>
    <property type="match status" value="1"/>
</dbReference>
<dbReference type="InterPro" id="IPR002586">
    <property type="entry name" value="CobQ/CobB/MinD/ParA_Nub-bd_dom"/>
</dbReference>
<dbReference type="PANTHER" id="PTHR13696">
    <property type="entry name" value="P-LOOP CONTAINING NUCLEOSIDE TRIPHOSPHATE HYDROLASE"/>
    <property type="match status" value="1"/>
</dbReference>
<sequence>MLIVFANQKGGVGKSTLALLFSDYLGMAGYRCRVLDCDKQQSIFEKYLLDLTFEGIHYDTEKIQNDDCPVPVNPNSLFRIERLPFDVLSGAIRGWLDNGEDSFTDSENDFNIFDMPGQLDIEQMEPIFRLADAIITPTSFSDFDNSSTLTFTNALRGMNLRAKRFVVPNAIMTSANYSSRSDIEQQLLGMGCHITPDVARTVNLSRNLSTMFINPYVLAVVENAFAYIIKKLK</sequence>
<accession>A0AA37KA58</accession>
<dbReference type="SUPFAM" id="SSF52540">
    <property type="entry name" value="P-loop containing nucleoside triphosphate hydrolases"/>
    <property type="match status" value="1"/>
</dbReference>
<organism evidence="2 3">
    <name type="scientific">Parabacteroides merdae</name>
    <dbReference type="NCBI Taxonomy" id="46503"/>
    <lineage>
        <taxon>Bacteria</taxon>
        <taxon>Pseudomonadati</taxon>
        <taxon>Bacteroidota</taxon>
        <taxon>Bacteroidia</taxon>
        <taxon>Bacteroidales</taxon>
        <taxon>Tannerellaceae</taxon>
        <taxon>Parabacteroides</taxon>
    </lineage>
</organism>
<feature type="domain" description="CobQ/CobB/MinD/ParA nucleotide binding" evidence="1">
    <location>
        <begin position="3"/>
        <end position="144"/>
    </location>
</feature>
<evidence type="ECO:0000259" key="1">
    <source>
        <dbReference type="Pfam" id="PF01656"/>
    </source>
</evidence>
<dbReference type="AlphaFoldDB" id="A0AA37KA58"/>
<evidence type="ECO:0000313" key="2">
    <source>
        <dbReference type="EMBL" id="GKH73350.1"/>
    </source>
</evidence>
<reference evidence="2" key="1">
    <citation type="submission" date="2022-01" db="EMBL/GenBank/DDBJ databases">
        <title>Novel bile acid biosynthetic pathways are enriched in the microbiome of centenarians.</title>
        <authorList>
            <person name="Sato Y."/>
            <person name="Atarashi K."/>
            <person name="Plichta R.D."/>
            <person name="Arai Y."/>
            <person name="Sasajima S."/>
            <person name="Kearney M.S."/>
            <person name="Suda W."/>
            <person name="Takeshita K."/>
            <person name="Sasaki T."/>
            <person name="Okamoto S."/>
            <person name="Skelly N.A."/>
            <person name="Okamura Y."/>
            <person name="Vlamakis H."/>
            <person name="Li Y."/>
            <person name="Tanoue T."/>
            <person name="Takei H."/>
            <person name="Nittono H."/>
            <person name="Narushima S."/>
            <person name="Irie J."/>
            <person name="Itoh H."/>
            <person name="Moriya K."/>
            <person name="Sugiura Y."/>
            <person name="Suematsu M."/>
            <person name="Moritoki N."/>
            <person name="Shibata S."/>
            <person name="Littman R.D."/>
            <person name="Fischbach A.M."/>
            <person name="Uwamino Y."/>
            <person name="Inoue T."/>
            <person name="Honda A."/>
            <person name="Hattori M."/>
            <person name="Murai T."/>
            <person name="Xavier J.R."/>
            <person name="Hirose N."/>
            <person name="Honda K."/>
        </authorList>
    </citation>
    <scope>NUCLEOTIDE SEQUENCE</scope>
    <source>
        <strain evidence="2">CE91-St3</strain>
    </source>
</reference>
<evidence type="ECO:0000313" key="3">
    <source>
        <dbReference type="Proteomes" id="UP001055114"/>
    </source>
</evidence>
<dbReference type="Gene3D" id="3.40.50.300">
    <property type="entry name" value="P-loop containing nucleotide triphosphate hydrolases"/>
    <property type="match status" value="1"/>
</dbReference>
<proteinExistence type="predicted"/>
<gene>
    <name evidence="2" type="ORF">CE91St3_32130</name>
</gene>
<protein>
    <recommendedName>
        <fullName evidence="1">CobQ/CobB/MinD/ParA nucleotide binding domain-containing protein</fullName>
    </recommendedName>
</protein>
<dbReference type="EMBL" id="BQNZ01000003">
    <property type="protein sequence ID" value="GKH73350.1"/>
    <property type="molecule type" value="Genomic_DNA"/>
</dbReference>
<name>A0AA37KA58_9BACT</name>
<dbReference type="RefSeq" id="WP_075965576.1">
    <property type="nucleotide sequence ID" value="NZ_BQNZ01000003.1"/>
</dbReference>
<dbReference type="Proteomes" id="UP001055114">
    <property type="component" value="Unassembled WGS sequence"/>
</dbReference>
<dbReference type="InterPro" id="IPR050678">
    <property type="entry name" value="DNA_Partitioning_ATPase"/>
</dbReference>
<dbReference type="Pfam" id="PF01656">
    <property type="entry name" value="CbiA"/>
    <property type="match status" value="1"/>
</dbReference>
<comment type="caution">
    <text evidence="2">The sequence shown here is derived from an EMBL/GenBank/DDBJ whole genome shotgun (WGS) entry which is preliminary data.</text>
</comment>
<dbReference type="InterPro" id="IPR027417">
    <property type="entry name" value="P-loop_NTPase"/>
</dbReference>
<dbReference type="PANTHER" id="PTHR13696:SF52">
    <property type="entry name" value="PARA FAMILY PROTEIN CT_582"/>
    <property type="match status" value="1"/>
</dbReference>